<reference evidence="1 2" key="1">
    <citation type="submission" date="2019-07" db="EMBL/GenBank/DDBJ databases">
        <title>WGS assembly of Gossypium mustelinum.</title>
        <authorList>
            <person name="Chen Z.J."/>
            <person name="Sreedasyam A."/>
            <person name="Ando A."/>
            <person name="Song Q."/>
            <person name="De L."/>
            <person name="Hulse-Kemp A."/>
            <person name="Ding M."/>
            <person name="Ye W."/>
            <person name="Kirkbride R."/>
            <person name="Jenkins J."/>
            <person name="Plott C."/>
            <person name="Lovell J."/>
            <person name="Lin Y.-M."/>
            <person name="Vaughn R."/>
            <person name="Liu B."/>
            <person name="Li W."/>
            <person name="Simpson S."/>
            <person name="Scheffler B."/>
            <person name="Saski C."/>
            <person name="Grover C."/>
            <person name="Hu G."/>
            <person name="Conover J."/>
            <person name="Carlson J."/>
            <person name="Shu S."/>
            <person name="Boston L."/>
            <person name="Williams M."/>
            <person name="Peterson D."/>
            <person name="Mcgee K."/>
            <person name="Jones D."/>
            <person name="Wendel J."/>
            <person name="Stelly D."/>
            <person name="Grimwood J."/>
            <person name="Schmutz J."/>
        </authorList>
    </citation>
    <scope>NUCLEOTIDE SEQUENCE [LARGE SCALE GENOMIC DNA]</scope>
    <source>
        <strain evidence="1">1408120.09</strain>
    </source>
</reference>
<dbReference type="AlphaFoldDB" id="A0A5D2ZLW0"/>
<protein>
    <submittedName>
        <fullName evidence="1">Uncharacterized protein</fullName>
    </submittedName>
</protein>
<dbReference type="Proteomes" id="UP000323597">
    <property type="component" value="Chromosome A04"/>
</dbReference>
<accession>A0A5D2ZLW0</accession>
<name>A0A5D2ZLW0_GOSMU</name>
<organism evidence="1 2">
    <name type="scientific">Gossypium mustelinum</name>
    <name type="common">Cotton</name>
    <name type="synonym">Gossypium caicoense</name>
    <dbReference type="NCBI Taxonomy" id="34275"/>
    <lineage>
        <taxon>Eukaryota</taxon>
        <taxon>Viridiplantae</taxon>
        <taxon>Streptophyta</taxon>
        <taxon>Embryophyta</taxon>
        <taxon>Tracheophyta</taxon>
        <taxon>Spermatophyta</taxon>
        <taxon>Magnoliopsida</taxon>
        <taxon>eudicotyledons</taxon>
        <taxon>Gunneridae</taxon>
        <taxon>Pentapetalae</taxon>
        <taxon>rosids</taxon>
        <taxon>malvids</taxon>
        <taxon>Malvales</taxon>
        <taxon>Malvaceae</taxon>
        <taxon>Malvoideae</taxon>
        <taxon>Gossypium</taxon>
    </lineage>
</organism>
<evidence type="ECO:0000313" key="1">
    <source>
        <dbReference type="EMBL" id="TYJ39592.1"/>
    </source>
</evidence>
<keyword evidence="2" id="KW-1185">Reference proteome</keyword>
<sequence length="93" mass="10465">MRSERVGGKTQKRKKKRNFCKNLYFIRLGRGRVSCWHAALRSGFFQQKLLRETGEATTRKGRGSHNARLGLEISVVTICGVFDTGPSQPTAIL</sequence>
<evidence type="ECO:0000313" key="2">
    <source>
        <dbReference type="Proteomes" id="UP000323597"/>
    </source>
</evidence>
<dbReference type="EMBL" id="CM017639">
    <property type="protein sequence ID" value="TYJ39592.1"/>
    <property type="molecule type" value="Genomic_DNA"/>
</dbReference>
<gene>
    <name evidence="1" type="ORF">E1A91_A04G079900v1</name>
</gene>
<proteinExistence type="predicted"/>